<dbReference type="Proteomes" id="UP001056120">
    <property type="component" value="Linkage Group LG03"/>
</dbReference>
<evidence type="ECO:0000313" key="1">
    <source>
        <dbReference type="EMBL" id="KAI3821593.1"/>
    </source>
</evidence>
<organism evidence="1 2">
    <name type="scientific">Smallanthus sonchifolius</name>
    <dbReference type="NCBI Taxonomy" id="185202"/>
    <lineage>
        <taxon>Eukaryota</taxon>
        <taxon>Viridiplantae</taxon>
        <taxon>Streptophyta</taxon>
        <taxon>Embryophyta</taxon>
        <taxon>Tracheophyta</taxon>
        <taxon>Spermatophyta</taxon>
        <taxon>Magnoliopsida</taxon>
        <taxon>eudicotyledons</taxon>
        <taxon>Gunneridae</taxon>
        <taxon>Pentapetalae</taxon>
        <taxon>asterids</taxon>
        <taxon>campanulids</taxon>
        <taxon>Asterales</taxon>
        <taxon>Asteraceae</taxon>
        <taxon>Asteroideae</taxon>
        <taxon>Heliantheae alliance</taxon>
        <taxon>Millerieae</taxon>
        <taxon>Smallanthus</taxon>
    </lineage>
</organism>
<name>A0ACB9JNQ9_9ASTR</name>
<reference evidence="1 2" key="2">
    <citation type="journal article" date="2022" name="Mol. Ecol. Resour.">
        <title>The genomes of chicory, endive, great burdock and yacon provide insights into Asteraceae paleo-polyploidization history and plant inulin production.</title>
        <authorList>
            <person name="Fan W."/>
            <person name="Wang S."/>
            <person name="Wang H."/>
            <person name="Wang A."/>
            <person name="Jiang F."/>
            <person name="Liu H."/>
            <person name="Zhao H."/>
            <person name="Xu D."/>
            <person name="Zhang Y."/>
        </authorList>
    </citation>
    <scope>NUCLEOTIDE SEQUENCE [LARGE SCALE GENOMIC DNA]</scope>
    <source>
        <strain evidence="2">cv. Yunnan</strain>
        <tissue evidence="1">Leaves</tissue>
    </source>
</reference>
<sequence>MVARRKEKGGRRWNGECILIFKMVFKEAENVQKEYDEASTKLSKLNFWGPYPDMYYYRGAIGIDVGLEFSHCLDVMRSHLRSVLWDFWEFVGADASNGLGRDTGGAQGGSQLLSEGISMGIDSQDQSPQSYL</sequence>
<gene>
    <name evidence="1" type="ORF">L1987_09162</name>
</gene>
<evidence type="ECO:0000313" key="2">
    <source>
        <dbReference type="Proteomes" id="UP001056120"/>
    </source>
</evidence>
<reference evidence="2" key="1">
    <citation type="journal article" date="2022" name="Mol. Ecol. Resour.">
        <title>The genomes of chicory, endive, great burdock and yacon provide insights into Asteraceae palaeo-polyploidization history and plant inulin production.</title>
        <authorList>
            <person name="Fan W."/>
            <person name="Wang S."/>
            <person name="Wang H."/>
            <person name="Wang A."/>
            <person name="Jiang F."/>
            <person name="Liu H."/>
            <person name="Zhao H."/>
            <person name="Xu D."/>
            <person name="Zhang Y."/>
        </authorList>
    </citation>
    <scope>NUCLEOTIDE SEQUENCE [LARGE SCALE GENOMIC DNA]</scope>
    <source>
        <strain evidence="2">cv. Yunnan</strain>
    </source>
</reference>
<proteinExistence type="predicted"/>
<keyword evidence="2" id="KW-1185">Reference proteome</keyword>
<accession>A0ACB9JNQ9</accession>
<protein>
    <submittedName>
        <fullName evidence="1">Uncharacterized protein</fullName>
    </submittedName>
</protein>
<comment type="caution">
    <text evidence="1">The sequence shown here is derived from an EMBL/GenBank/DDBJ whole genome shotgun (WGS) entry which is preliminary data.</text>
</comment>
<dbReference type="EMBL" id="CM042020">
    <property type="protein sequence ID" value="KAI3821593.1"/>
    <property type="molecule type" value="Genomic_DNA"/>
</dbReference>